<sequence>MYRNVMASNCVLSLLLVSAAVVNAEVKERHSSYSCCEIPTFQINKHAETTWSTNDTTFAVSSGASTACRPPCVKLEDGRMTVDECVNITVTVVSTTEKDVATEERIHYYGQPCSKSP</sequence>
<evidence type="ECO:0000256" key="1">
    <source>
        <dbReference type="SAM" id="SignalP"/>
    </source>
</evidence>
<name>A0A5J5DFE7_9PERO</name>
<feature type="signal peptide" evidence="1">
    <location>
        <begin position="1"/>
        <end position="24"/>
    </location>
</feature>
<evidence type="ECO:0000313" key="3">
    <source>
        <dbReference type="Proteomes" id="UP000327493"/>
    </source>
</evidence>
<keyword evidence="3" id="KW-1185">Reference proteome</keyword>
<keyword evidence="1" id="KW-0732">Signal</keyword>
<proteinExistence type="predicted"/>
<dbReference type="EMBL" id="VOFY01000006">
    <property type="protein sequence ID" value="KAA8592054.1"/>
    <property type="molecule type" value="Genomic_DNA"/>
</dbReference>
<feature type="non-terminal residue" evidence="2">
    <location>
        <position position="117"/>
    </location>
</feature>
<comment type="caution">
    <text evidence="2">The sequence shown here is derived from an EMBL/GenBank/DDBJ whole genome shotgun (WGS) entry which is preliminary data.</text>
</comment>
<protein>
    <submittedName>
        <fullName evidence="2">Uncharacterized protein</fullName>
    </submittedName>
</protein>
<feature type="chain" id="PRO_5023869528" evidence="1">
    <location>
        <begin position="25"/>
        <end position="117"/>
    </location>
</feature>
<dbReference type="AlphaFoldDB" id="A0A5J5DFE7"/>
<reference evidence="2 3" key="1">
    <citation type="submission" date="2019-08" db="EMBL/GenBank/DDBJ databases">
        <title>A chromosome-level genome assembly, high-density linkage maps, and genome scans reveal the genomic architecture of hybrid incompatibilities underlying speciation via character displacement in darters (Percidae: Etheostominae).</title>
        <authorList>
            <person name="Moran R.L."/>
            <person name="Catchen J.M."/>
            <person name="Fuller R.C."/>
        </authorList>
    </citation>
    <scope>NUCLEOTIDE SEQUENCE [LARGE SCALE GENOMIC DNA]</scope>
    <source>
        <strain evidence="2">EspeVRDwgs_2016</strain>
        <tissue evidence="2">Muscle</tissue>
    </source>
</reference>
<dbReference type="Proteomes" id="UP000327493">
    <property type="component" value="Chromosome 6"/>
</dbReference>
<organism evidence="2 3">
    <name type="scientific">Etheostoma spectabile</name>
    <name type="common">orangethroat darter</name>
    <dbReference type="NCBI Taxonomy" id="54343"/>
    <lineage>
        <taxon>Eukaryota</taxon>
        <taxon>Metazoa</taxon>
        <taxon>Chordata</taxon>
        <taxon>Craniata</taxon>
        <taxon>Vertebrata</taxon>
        <taxon>Euteleostomi</taxon>
        <taxon>Actinopterygii</taxon>
        <taxon>Neopterygii</taxon>
        <taxon>Teleostei</taxon>
        <taxon>Neoteleostei</taxon>
        <taxon>Acanthomorphata</taxon>
        <taxon>Eupercaria</taxon>
        <taxon>Perciformes</taxon>
        <taxon>Percoidei</taxon>
        <taxon>Percidae</taxon>
        <taxon>Etheostomatinae</taxon>
        <taxon>Etheostoma</taxon>
    </lineage>
</organism>
<gene>
    <name evidence="2" type="ORF">FQN60_017428</name>
</gene>
<evidence type="ECO:0000313" key="2">
    <source>
        <dbReference type="EMBL" id="KAA8592054.1"/>
    </source>
</evidence>
<accession>A0A5J5DFE7</accession>